<accession>A0A9Q0LVB5</accession>
<protein>
    <submittedName>
        <fullName evidence="2">Zinc-type alcohol dehydrogenase-like protein c16a3.02c</fullName>
    </submittedName>
</protein>
<evidence type="ECO:0000313" key="2">
    <source>
        <dbReference type="EMBL" id="KAJ5078540.1"/>
    </source>
</evidence>
<dbReference type="Gene3D" id="3.40.50.720">
    <property type="entry name" value="NAD(P)-binding Rossmann-like Domain"/>
    <property type="match status" value="1"/>
</dbReference>
<keyword evidence="3" id="KW-1185">Reference proteome</keyword>
<name>A0A9Q0LVB5_ANAIG</name>
<dbReference type="InterPro" id="IPR020843">
    <property type="entry name" value="ER"/>
</dbReference>
<evidence type="ECO:0000259" key="1">
    <source>
        <dbReference type="SMART" id="SM00829"/>
    </source>
</evidence>
<evidence type="ECO:0000313" key="3">
    <source>
        <dbReference type="Proteomes" id="UP001149090"/>
    </source>
</evidence>
<dbReference type="PANTHER" id="PTHR45348">
    <property type="entry name" value="HYPOTHETICAL OXIDOREDUCTASE (EUROFUNG)"/>
    <property type="match status" value="1"/>
</dbReference>
<dbReference type="GO" id="GO:0016651">
    <property type="term" value="F:oxidoreductase activity, acting on NAD(P)H"/>
    <property type="evidence" value="ECO:0007669"/>
    <property type="project" value="InterPro"/>
</dbReference>
<dbReference type="AlphaFoldDB" id="A0A9Q0LVB5"/>
<organism evidence="2 3">
    <name type="scientific">Anaeramoeba ignava</name>
    <name type="common">Anaerobic marine amoeba</name>
    <dbReference type="NCBI Taxonomy" id="1746090"/>
    <lineage>
        <taxon>Eukaryota</taxon>
        <taxon>Metamonada</taxon>
        <taxon>Anaeramoebidae</taxon>
        <taxon>Anaeramoeba</taxon>
    </lineage>
</organism>
<dbReference type="InterPro" id="IPR036291">
    <property type="entry name" value="NAD(P)-bd_dom_sf"/>
</dbReference>
<dbReference type="SUPFAM" id="SSF51735">
    <property type="entry name" value="NAD(P)-binding Rossmann-fold domains"/>
    <property type="match status" value="1"/>
</dbReference>
<reference evidence="2" key="1">
    <citation type="submission" date="2022-10" db="EMBL/GenBank/DDBJ databases">
        <title>Novel sulphate-reducing endosymbionts in the free-living metamonad Anaeramoeba.</title>
        <authorList>
            <person name="Jerlstrom-Hultqvist J."/>
            <person name="Cepicka I."/>
            <person name="Gallot-Lavallee L."/>
            <person name="Salas-Leiva D."/>
            <person name="Curtis B.A."/>
            <person name="Zahonova K."/>
            <person name="Pipaliya S."/>
            <person name="Dacks J."/>
            <person name="Roger A.J."/>
        </authorList>
    </citation>
    <scope>NUCLEOTIDE SEQUENCE</scope>
    <source>
        <strain evidence="2">BMAN</strain>
    </source>
</reference>
<dbReference type="InterPro" id="IPR013149">
    <property type="entry name" value="ADH-like_C"/>
</dbReference>
<proteinExistence type="predicted"/>
<gene>
    <name evidence="2" type="ORF">M0811_04865</name>
</gene>
<dbReference type="SMART" id="SM00829">
    <property type="entry name" value="PKS_ER"/>
    <property type="match status" value="1"/>
</dbReference>
<dbReference type="Proteomes" id="UP001149090">
    <property type="component" value="Unassembled WGS sequence"/>
</dbReference>
<dbReference type="OMA" id="CGRIACL"/>
<dbReference type="SUPFAM" id="SSF50129">
    <property type="entry name" value="GroES-like"/>
    <property type="match status" value="1"/>
</dbReference>
<dbReference type="Gene3D" id="3.90.180.10">
    <property type="entry name" value="Medium-chain alcohol dehydrogenases, catalytic domain"/>
    <property type="match status" value="1"/>
</dbReference>
<comment type="caution">
    <text evidence="2">The sequence shown here is derived from an EMBL/GenBank/DDBJ whole genome shotgun (WGS) entry which is preliminary data.</text>
</comment>
<dbReference type="InterPro" id="IPR047122">
    <property type="entry name" value="Trans-enoyl_RdTase-like"/>
</dbReference>
<dbReference type="PANTHER" id="PTHR45348:SF2">
    <property type="entry name" value="ZINC-TYPE ALCOHOL DEHYDROGENASE-LIKE PROTEIN C2E1P3.01"/>
    <property type="match status" value="1"/>
</dbReference>
<dbReference type="InterPro" id="IPR013154">
    <property type="entry name" value="ADH-like_N"/>
</dbReference>
<dbReference type="Pfam" id="PF08240">
    <property type="entry name" value="ADH_N"/>
    <property type="match status" value="1"/>
</dbReference>
<feature type="domain" description="Enoyl reductase (ER)" evidence="1">
    <location>
        <begin position="8"/>
        <end position="325"/>
    </location>
</feature>
<dbReference type="InterPro" id="IPR011032">
    <property type="entry name" value="GroES-like_sf"/>
</dbReference>
<dbReference type="EMBL" id="JAPDFW010000053">
    <property type="protein sequence ID" value="KAJ5078540.1"/>
    <property type="molecule type" value="Genomic_DNA"/>
</dbReference>
<sequence>MKALILEKANEKPKVVNDFEKPVPKEDELLVKVHCVALNPVDYKLVSWPQTTWKFPHILGLDVSGVVEEIGEKVKDFQKGDRIYYHGSLFTRGGFAEFAVCKAIVAAKIPEEVTFEEAACLPTAGFTAYICCIKNCVLQNQPEWDNRSNEDETKRKVVLINGAAGGVGGYCLQISKKICNCEVIGTCSPNHADYVRKLGADHVIDYNTEDITKRAKEITKGRGVDAFIDLVGQDSTTEGLNALCFGGKLCYIASPPKALPPMFEAKSVSSCALGWAYTADELALHELGFIAKTMVNWLKEKKISSPDFKTIKLEEIPEYFELFES</sequence>
<dbReference type="Pfam" id="PF00107">
    <property type="entry name" value="ADH_zinc_N"/>
    <property type="match status" value="1"/>
</dbReference>
<dbReference type="OrthoDB" id="9992527at2759"/>